<reference evidence="2" key="1">
    <citation type="submission" date="2015-11" db="EMBL/GenBank/DDBJ databases">
        <title>De novo transcriptome assembly of four potential Pierce s Disease insect vectors from Arizona vineyards.</title>
        <authorList>
            <person name="Tassone E.E."/>
        </authorList>
    </citation>
    <scope>NUCLEOTIDE SEQUENCE</scope>
</reference>
<dbReference type="InterPro" id="IPR015946">
    <property type="entry name" value="KH_dom-like_a/b"/>
</dbReference>
<proteinExistence type="predicted"/>
<dbReference type="InterPro" id="IPR023799">
    <property type="entry name" value="RbfA_dom_sf"/>
</dbReference>
<feature type="region of interest" description="Disordered" evidence="1">
    <location>
        <begin position="332"/>
        <end position="375"/>
    </location>
</feature>
<evidence type="ECO:0008006" key="3">
    <source>
        <dbReference type="Google" id="ProtNLM"/>
    </source>
</evidence>
<protein>
    <recommendedName>
        <fullName evidence="3">Ribosome-binding factor A, mitochondrial</fullName>
    </recommendedName>
</protein>
<dbReference type="Pfam" id="PF02033">
    <property type="entry name" value="RBFA"/>
    <property type="match status" value="1"/>
</dbReference>
<evidence type="ECO:0000313" key="2">
    <source>
        <dbReference type="EMBL" id="JAS53656.1"/>
    </source>
</evidence>
<dbReference type="GO" id="GO:0006364">
    <property type="term" value="P:rRNA processing"/>
    <property type="evidence" value="ECO:0007669"/>
    <property type="project" value="InterPro"/>
</dbReference>
<dbReference type="PANTHER" id="PTHR14725">
    <property type="entry name" value="RIBOSOME-BINDING FACTOR A, MITOCHONDRIAL-RELATED"/>
    <property type="match status" value="1"/>
</dbReference>
<dbReference type="InterPro" id="IPR039212">
    <property type="entry name" value="RBFA_mitochondrial"/>
</dbReference>
<name>A0A1B6FTU9_9HEMI</name>
<accession>A0A1B6FTU9</accession>
<dbReference type="InterPro" id="IPR000238">
    <property type="entry name" value="RbfA"/>
</dbReference>
<gene>
    <name evidence="2" type="ORF">g.19552</name>
</gene>
<feature type="compositionally biased region" description="Acidic residues" evidence="1">
    <location>
        <begin position="340"/>
        <end position="365"/>
    </location>
</feature>
<dbReference type="SUPFAM" id="SSF89919">
    <property type="entry name" value="Ribosome-binding factor A, RbfA"/>
    <property type="match status" value="1"/>
</dbReference>
<sequence>MGIFLNFNNVKICKCLFICSNRKISLNCAPELNKYMYREAKMMNKLMETSKKKRKTYFEANTVPVGGKLNWEGGIKSSKENSRRIAVLNALFMKHISDLLVTGNIAEDVLGKGLEISRVAMTPTFNQLNVFWGTHNEKSIVDLEKVLPQVGFSLRHELSQLQVIGIVPRIVFMKDKHFGSAQKVDYLLSIADFGEDHEPVPLGSEFKNAPLVENVISSNAVKDNSDKAEDRDEKTENEEELQLGEQMPVMRHDIFNLDHERIMNKVIKLLQKSRALHRFQPNLEIDCKGSETKCSQVPVQYMTKQERREALARFILERKKLHHKRRQNKYNSELNVYNVEESEDDDEDSYDNEDFVSQEYTEEYLDDPKFDKKVN</sequence>
<feature type="compositionally biased region" description="Basic and acidic residues" evidence="1">
    <location>
        <begin position="223"/>
        <end position="234"/>
    </location>
</feature>
<feature type="compositionally biased region" description="Basic and acidic residues" evidence="1">
    <location>
        <begin position="366"/>
        <end position="375"/>
    </location>
</feature>
<dbReference type="EMBL" id="GECZ01016113">
    <property type="protein sequence ID" value="JAS53656.1"/>
    <property type="molecule type" value="Transcribed_RNA"/>
</dbReference>
<dbReference type="Gene3D" id="3.30.300.20">
    <property type="match status" value="1"/>
</dbReference>
<organism evidence="2">
    <name type="scientific">Cuerna arida</name>
    <dbReference type="NCBI Taxonomy" id="1464854"/>
    <lineage>
        <taxon>Eukaryota</taxon>
        <taxon>Metazoa</taxon>
        <taxon>Ecdysozoa</taxon>
        <taxon>Arthropoda</taxon>
        <taxon>Hexapoda</taxon>
        <taxon>Insecta</taxon>
        <taxon>Pterygota</taxon>
        <taxon>Neoptera</taxon>
        <taxon>Paraneoptera</taxon>
        <taxon>Hemiptera</taxon>
        <taxon>Auchenorrhyncha</taxon>
        <taxon>Membracoidea</taxon>
        <taxon>Cicadellidae</taxon>
        <taxon>Cicadellinae</taxon>
        <taxon>Proconiini</taxon>
        <taxon>Cuerna</taxon>
    </lineage>
</organism>
<dbReference type="AlphaFoldDB" id="A0A1B6FTU9"/>
<feature type="region of interest" description="Disordered" evidence="1">
    <location>
        <begin position="218"/>
        <end position="241"/>
    </location>
</feature>
<dbReference type="PANTHER" id="PTHR14725:SF0">
    <property type="entry name" value="RIBOSOME-BINDING FACTOR A, MITOCHONDRIAL-RELATED"/>
    <property type="match status" value="1"/>
</dbReference>
<evidence type="ECO:0000256" key="1">
    <source>
        <dbReference type="SAM" id="MobiDB-lite"/>
    </source>
</evidence>